<dbReference type="GO" id="GO:0071555">
    <property type="term" value="P:cell wall organization"/>
    <property type="evidence" value="ECO:0007669"/>
    <property type="project" value="TreeGrafter"/>
</dbReference>
<dbReference type="SUPFAM" id="SSF56601">
    <property type="entry name" value="beta-lactamase/transpeptidase-like"/>
    <property type="match status" value="1"/>
</dbReference>
<dbReference type="Pfam" id="PF21922">
    <property type="entry name" value="PBP_dimer_2"/>
    <property type="match status" value="1"/>
</dbReference>
<dbReference type="InterPro" id="IPR001460">
    <property type="entry name" value="PCN-bd_Tpept"/>
</dbReference>
<dbReference type="GO" id="GO:0071972">
    <property type="term" value="F:peptidoglycan L,D-transpeptidase activity"/>
    <property type="evidence" value="ECO:0007669"/>
    <property type="project" value="TreeGrafter"/>
</dbReference>
<dbReference type="PANTHER" id="PTHR30627">
    <property type="entry name" value="PEPTIDOGLYCAN D,D-TRANSPEPTIDASE"/>
    <property type="match status" value="1"/>
</dbReference>
<dbReference type="RefSeq" id="WP_373295057.1">
    <property type="nucleotide sequence ID" value="NZ_BMML01000034.1"/>
</dbReference>
<dbReference type="InterPro" id="IPR012338">
    <property type="entry name" value="Beta-lactam/transpept-like"/>
</dbReference>
<dbReference type="GO" id="GO:0008658">
    <property type="term" value="F:penicillin binding"/>
    <property type="evidence" value="ECO:0007669"/>
    <property type="project" value="InterPro"/>
</dbReference>
<gene>
    <name evidence="3" type="ORF">GCM10011578_089550</name>
</gene>
<dbReference type="Gene3D" id="3.40.710.10">
    <property type="entry name" value="DD-peptidase/beta-lactamase superfamily"/>
    <property type="match status" value="1"/>
</dbReference>
<reference evidence="3" key="1">
    <citation type="journal article" date="2014" name="Int. J. Syst. Evol. Microbiol.">
        <title>Complete genome sequence of Corynebacterium casei LMG S-19264T (=DSM 44701T), isolated from a smear-ripened cheese.</title>
        <authorList>
            <consortium name="US DOE Joint Genome Institute (JGI-PGF)"/>
            <person name="Walter F."/>
            <person name="Albersmeier A."/>
            <person name="Kalinowski J."/>
            <person name="Ruckert C."/>
        </authorList>
    </citation>
    <scope>NUCLEOTIDE SEQUENCE</scope>
    <source>
        <strain evidence="3">CGMCC 4.7110</strain>
    </source>
</reference>
<dbReference type="Proteomes" id="UP000653411">
    <property type="component" value="Unassembled WGS sequence"/>
</dbReference>
<dbReference type="AlphaFoldDB" id="A0A918CWX8"/>
<evidence type="ECO:0000259" key="2">
    <source>
        <dbReference type="Pfam" id="PF21922"/>
    </source>
</evidence>
<dbReference type="InterPro" id="IPR050515">
    <property type="entry name" value="Beta-lactam/transpept"/>
</dbReference>
<feature type="domain" description="Penicillin-binding protein transpeptidase" evidence="1">
    <location>
        <begin position="166"/>
        <end position="490"/>
    </location>
</feature>
<keyword evidence="4" id="KW-1185">Reference proteome</keyword>
<feature type="domain" description="Penicillin binding protein A dimerisation" evidence="2">
    <location>
        <begin position="63"/>
        <end position="145"/>
    </location>
</feature>
<dbReference type="InterPro" id="IPR054120">
    <property type="entry name" value="PBPA_dimer"/>
</dbReference>
<comment type="caution">
    <text evidence="3">The sequence shown here is derived from an EMBL/GenBank/DDBJ whole genome shotgun (WGS) entry which is preliminary data.</text>
</comment>
<organism evidence="3 4">
    <name type="scientific">Streptomyces fuscichromogenes</name>
    <dbReference type="NCBI Taxonomy" id="1324013"/>
    <lineage>
        <taxon>Bacteria</taxon>
        <taxon>Bacillati</taxon>
        <taxon>Actinomycetota</taxon>
        <taxon>Actinomycetes</taxon>
        <taxon>Kitasatosporales</taxon>
        <taxon>Streptomycetaceae</taxon>
        <taxon>Streptomyces</taxon>
    </lineage>
</organism>
<dbReference type="Pfam" id="PF00905">
    <property type="entry name" value="Transpeptidase"/>
    <property type="match status" value="1"/>
</dbReference>
<name>A0A918CWX8_9ACTN</name>
<evidence type="ECO:0000313" key="4">
    <source>
        <dbReference type="Proteomes" id="UP000653411"/>
    </source>
</evidence>
<dbReference type="PANTHER" id="PTHR30627:SF24">
    <property type="entry name" value="PENICILLIN-BINDING PROTEIN 4B"/>
    <property type="match status" value="1"/>
</dbReference>
<reference evidence="3" key="2">
    <citation type="submission" date="2020-09" db="EMBL/GenBank/DDBJ databases">
        <authorList>
            <person name="Sun Q."/>
            <person name="Zhou Y."/>
        </authorList>
    </citation>
    <scope>NUCLEOTIDE SEQUENCE</scope>
    <source>
        <strain evidence="3">CGMCC 4.7110</strain>
    </source>
</reference>
<protein>
    <submittedName>
        <fullName evidence="3">Penicillin-binding protein</fullName>
    </submittedName>
</protein>
<dbReference type="EMBL" id="BMML01000034">
    <property type="protein sequence ID" value="GGN41354.1"/>
    <property type="molecule type" value="Genomic_DNA"/>
</dbReference>
<evidence type="ECO:0000259" key="1">
    <source>
        <dbReference type="Pfam" id="PF00905"/>
    </source>
</evidence>
<dbReference type="GO" id="GO:0005886">
    <property type="term" value="C:plasma membrane"/>
    <property type="evidence" value="ECO:0007669"/>
    <property type="project" value="TreeGrafter"/>
</dbReference>
<dbReference type="Gene3D" id="3.90.1310.10">
    <property type="entry name" value="Penicillin-binding protein 2a (Domain 2)"/>
    <property type="match status" value="1"/>
</dbReference>
<sequence length="496" mass="51908">MSTGYGRRRGGMAGYVRRARALCALLLFALLVNAARIQVVLARGYDDNPANRRNSIARYSLPRGDILVGGVPVTGSRDSREQLRYERTYPQGPLYAPVTGFASQLYGTTFLEHAEDGVLAGTDPMLAPFPLWNDTRRTQNPGGNVVTTLNRYAQEAAYRGLGSRKGAVAAIEPATGRILALVSTPSYDPAELSGNGAAVTSAWARLNGDPEKPMLNRAVRQTYPPGSTFKVVTAAAALDAGVVTDLDAPTDSPDPFRLPGTTTRLTNEGDGCADASLRAAFEWSCNTVFAKLGVDVGAADMTATAQAFGFNDTRLRIPFTAAPSTFDTSVDRAQLALSSIGQYNTRATPLQMAMVAAAVADGGLAHPPYLVERTVRRTGETVGTGGAGPVRQVMSPSTAVRMKELMVDVVREGTGTNAAIRGATVGGKTGTAQHGIGNAGVPYAWFVSWAQADGDLEPKVAVAVVVEDAAADRADISGGGDAAPIARAVMRAALGF</sequence>
<proteinExistence type="predicted"/>
<accession>A0A918CWX8</accession>
<evidence type="ECO:0000313" key="3">
    <source>
        <dbReference type="EMBL" id="GGN41354.1"/>
    </source>
</evidence>